<reference evidence="1" key="1">
    <citation type="submission" date="2022-09" db="EMBL/GenBank/DDBJ databases">
        <title>Complete Genomes of Fervidibacillus albus and Fervidibacillus halotolerans isolated from tidal flat sediments.</title>
        <authorList>
            <person name="Kwon K.K."/>
            <person name="Yang S.-H."/>
            <person name="Park M.J."/>
            <person name="Oh H.-M."/>
        </authorList>
    </citation>
    <scope>NUCLEOTIDE SEQUENCE</scope>
    <source>
        <strain evidence="1">MEBiC13591</strain>
    </source>
</reference>
<dbReference type="AlphaFoldDB" id="A0A9E8RUF4"/>
<protein>
    <submittedName>
        <fullName evidence="1">Uncharacterized protein</fullName>
    </submittedName>
</protein>
<evidence type="ECO:0000313" key="2">
    <source>
        <dbReference type="Proteomes" id="UP001164718"/>
    </source>
</evidence>
<gene>
    <name evidence="1" type="ORF">OE104_13415</name>
</gene>
<accession>A0A9E8RUF4</accession>
<organism evidence="1 2">
    <name type="scientific">Fervidibacillus albus</name>
    <dbReference type="NCBI Taxonomy" id="2980026"/>
    <lineage>
        <taxon>Bacteria</taxon>
        <taxon>Bacillati</taxon>
        <taxon>Bacillota</taxon>
        <taxon>Bacilli</taxon>
        <taxon>Bacillales</taxon>
        <taxon>Bacillaceae</taxon>
        <taxon>Fervidibacillus</taxon>
    </lineage>
</organism>
<keyword evidence="2" id="KW-1185">Reference proteome</keyword>
<dbReference type="Proteomes" id="UP001164718">
    <property type="component" value="Chromosome"/>
</dbReference>
<sequence>MQISEAQRFIKTFTEEKKIDASVDVRIIDLASEVGELSKELLKGTNYGKKNLKKRKDGILKSAMSCFLSFVLPIKRKRI</sequence>
<proteinExistence type="predicted"/>
<dbReference type="KEGG" id="faf:OE104_13415"/>
<dbReference type="EMBL" id="CP106878">
    <property type="protein sequence ID" value="WAA09510.1"/>
    <property type="molecule type" value="Genomic_DNA"/>
</dbReference>
<name>A0A9E8RUF4_9BACI</name>
<dbReference type="Gene3D" id="1.10.287.1080">
    <property type="entry name" value="MazG-like"/>
    <property type="match status" value="1"/>
</dbReference>
<evidence type="ECO:0000313" key="1">
    <source>
        <dbReference type="EMBL" id="WAA09510.1"/>
    </source>
</evidence>
<dbReference type="RefSeq" id="WP_275417291.1">
    <property type="nucleotide sequence ID" value="NZ_CP106878.1"/>
</dbReference>